<feature type="transmembrane region" description="Helical" evidence="1">
    <location>
        <begin position="6"/>
        <end position="33"/>
    </location>
</feature>
<evidence type="ECO:0000256" key="1">
    <source>
        <dbReference type="SAM" id="Phobius"/>
    </source>
</evidence>
<accession>A0A8S5PD20</accession>
<keyword evidence="1" id="KW-1133">Transmembrane helix</keyword>
<keyword evidence="1" id="KW-0812">Transmembrane</keyword>
<organism evidence="2">
    <name type="scientific">Podoviridae sp. ctfAL26</name>
    <dbReference type="NCBI Taxonomy" id="2825265"/>
    <lineage>
        <taxon>Viruses</taxon>
        <taxon>Duplodnaviria</taxon>
        <taxon>Heunggongvirae</taxon>
        <taxon>Uroviricota</taxon>
        <taxon>Caudoviricetes</taxon>
    </lineage>
</organism>
<name>A0A8S5PD20_9CAUD</name>
<reference evidence="2" key="1">
    <citation type="journal article" date="2021" name="Proc. Natl. Acad. Sci. U.S.A.">
        <title>A Catalog of Tens of Thousands of Viruses from Human Metagenomes Reveals Hidden Associations with Chronic Diseases.</title>
        <authorList>
            <person name="Tisza M.J."/>
            <person name="Buck C.B."/>
        </authorList>
    </citation>
    <scope>NUCLEOTIDE SEQUENCE</scope>
    <source>
        <strain evidence="2">CtfAL26</strain>
    </source>
</reference>
<sequence>MALFHNTVFLTLLVCTGFATIVLFIWALIFKVITHLTSRKRRNGED</sequence>
<keyword evidence="1" id="KW-0472">Membrane</keyword>
<evidence type="ECO:0000313" key="2">
    <source>
        <dbReference type="EMBL" id="DAE05071.1"/>
    </source>
</evidence>
<dbReference type="EMBL" id="BK015402">
    <property type="protein sequence ID" value="DAE05071.1"/>
    <property type="molecule type" value="Genomic_DNA"/>
</dbReference>
<protein>
    <submittedName>
        <fullName evidence="2">Oxaloacetate decarboxylase, gamma chain</fullName>
    </submittedName>
</protein>
<proteinExistence type="predicted"/>